<name>A0A5S9N6N0_9GAMM</name>
<dbReference type="GO" id="GO:0031317">
    <property type="term" value="C:tripartite ATP-independent periplasmic transporter complex"/>
    <property type="evidence" value="ECO:0007669"/>
    <property type="project" value="InterPro"/>
</dbReference>
<dbReference type="Gene3D" id="3.40.190.170">
    <property type="entry name" value="Bacterial extracellular solute-binding protein, family 7"/>
    <property type="match status" value="1"/>
</dbReference>
<keyword evidence="3" id="KW-0479">Metal-binding</keyword>
<protein>
    <submittedName>
        <fullName evidence="5">Monocarboxylate 2-oxoacid-binding periplasmic protein</fullName>
    </submittedName>
</protein>
<evidence type="ECO:0000256" key="1">
    <source>
        <dbReference type="ARBA" id="ARBA00022729"/>
    </source>
</evidence>
<evidence type="ECO:0000256" key="2">
    <source>
        <dbReference type="PIRSR" id="PIRSR039026-1"/>
    </source>
</evidence>
<dbReference type="PIRSF" id="PIRSF039026">
    <property type="entry name" value="SiaP"/>
    <property type="match status" value="1"/>
</dbReference>
<reference evidence="5 6" key="1">
    <citation type="submission" date="2019-11" db="EMBL/GenBank/DDBJ databases">
        <authorList>
            <person name="Holert J."/>
        </authorList>
    </citation>
    <scope>NUCLEOTIDE SEQUENCE [LARGE SCALE GENOMIC DNA]</scope>
    <source>
        <strain evidence="5">BC5_2</strain>
    </source>
</reference>
<gene>
    <name evidence="5" type="ORF">DPBNPPHM_00751</name>
</gene>
<evidence type="ECO:0000256" key="4">
    <source>
        <dbReference type="SAM" id="Phobius"/>
    </source>
</evidence>
<dbReference type="Pfam" id="PF03480">
    <property type="entry name" value="DctP"/>
    <property type="match status" value="1"/>
</dbReference>
<keyword evidence="4" id="KW-1133">Transmembrane helix</keyword>
<feature type="transmembrane region" description="Helical" evidence="4">
    <location>
        <begin position="12"/>
        <end position="31"/>
    </location>
</feature>
<accession>A0A5S9N6N0</accession>
<keyword evidence="4" id="KW-0812">Transmembrane</keyword>
<feature type="binding site" evidence="3">
    <location>
        <position position="236"/>
    </location>
    <ligand>
        <name>substrate</name>
    </ligand>
</feature>
<dbReference type="Gene3D" id="3.40.190.10">
    <property type="entry name" value="Periplasmic binding protein-like II"/>
    <property type="match status" value="1"/>
</dbReference>
<dbReference type="NCBIfam" id="NF037995">
    <property type="entry name" value="TRAP_S1"/>
    <property type="match status" value="1"/>
</dbReference>
<dbReference type="Proteomes" id="UP000434580">
    <property type="component" value="Unassembled WGS sequence"/>
</dbReference>
<sequence length="394" mass="43266">MNSPANRLKVQPLIILGLLALVVTLCVLLVVQRDGDHAQQYVDGDAPAARQAVIEWKMTTSWPKGFPGLGTAPELFAEKVRAMSDGRLVVKVFGAKEIVPPLGVFDAVASGSVEAGHTGAYYWKGKSPATVFFTTIPFGMTAQEMNSWLHYGGGIELWRELYAPFNLVPMAGGNSGVQMAGWFNREINGIDDLKGLKMRIPGLAGEVFSRAGGTAVNIAGGDLYTSLKTGVIDATEWVGPYNDLAMGFHEVAKYYYYPGWHEPGSTMELIVNKDAYEALPDDLKAIVQTAARAVNQDMLDEFTARNNVALKQLIDEHGVELRRLPDDVLRRLKHISDDVVAELVASDPMAQKIYASYSRFAEAARDYNRISESAYSDAREKAWHRDAEVPTVRP</sequence>
<proteinExistence type="predicted"/>
<evidence type="ECO:0000313" key="5">
    <source>
        <dbReference type="EMBL" id="CAA0084613.1"/>
    </source>
</evidence>
<dbReference type="EMBL" id="CACSII010000001">
    <property type="protein sequence ID" value="CAA0084613.1"/>
    <property type="molecule type" value="Genomic_DNA"/>
</dbReference>
<evidence type="ECO:0000313" key="6">
    <source>
        <dbReference type="Proteomes" id="UP000434580"/>
    </source>
</evidence>
<dbReference type="PANTHER" id="PTHR33376:SF5">
    <property type="entry name" value="EXTRACYTOPLASMIC SOLUTE RECEPTOR PROTEIN"/>
    <property type="match status" value="1"/>
</dbReference>
<dbReference type="GO" id="GO:0046872">
    <property type="term" value="F:metal ion binding"/>
    <property type="evidence" value="ECO:0007669"/>
    <property type="project" value="UniProtKB-KW"/>
</dbReference>
<dbReference type="OrthoDB" id="9769667at2"/>
<keyword evidence="1" id="KW-0732">Signal</keyword>
<feature type="binding site" evidence="3">
    <location>
        <position position="262"/>
    </location>
    <ligand>
        <name>substrate</name>
    </ligand>
</feature>
<organism evidence="5 6">
    <name type="scientific">BD1-7 clade bacterium</name>
    <dbReference type="NCBI Taxonomy" id="2029982"/>
    <lineage>
        <taxon>Bacteria</taxon>
        <taxon>Pseudomonadati</taxon>
        <taxon>Pseudomonadota</taxon>
        <taxon>Gammaproteobacteria</taxon>
        <taxon>Cellvibrionales</taxon>
        <taxon>Spongiibacteraceae</taxon>
        <taxon>BD1-7 clade</taxon>
    </lineage>
</organism>
<dbReference type="AlphaFoldDB" id="A0A5S9N6N0"/>
<dbReference type="CDD" id="cd13604">
    <property type="entry name" value="PBP2_TRAP_ketoacid_lactate_like"/>
    <property type="match status" value="1"/>
</dbReference>
<evidence type="ECO:0000256" key="3">
    <source>
        <dbReference type="PIRSR" id="PIRSR039026-2"/>
    </source>
</evidence>
<dbReference type="InterPro" id="IPR038404">
    <property type="entry name" value="TRAP_DctP_sf"/>
</dbReference>
<feature type="binding site" evidence="2">
    <location>
        <position position="178"/>
    </location>
    <ligand>
        <name>substrate</name>
    </ligand>
</feature>
<feature type="binding site" evidence="2">
    <location>
        <position position="199"/>
    </location>
    <ligand>
        <name>substrate</name>
    </ligand>
</feature>
<dbReference type="InterPro" id="IPR026289">
    <property type="entry name" value="SBP_TakP-like"/>
</dbReference>
<keyword evidence="4" id="KW-0472">Membrane</keyword>
<dbReference type="InterPro" id="IPR018389">
    <property type="entry name" value="DctP_fam"/>
</dbReference>
<dbReference type="GO" id="GO:0055085">
    <property type="term" value="P:transmembrane transport"/>
    <property type="evidence" value="ECO:0007669"/>
    <property type="project" value="InterPro"/>
</dbReference>
<dbReference type="PANTHER" id="PTHR33376">
    <property type="match status" value="1"/>
</dbReference>
<feature type="binding site" evidence="3">
    <location>
        <position position="237"/>
    </location>
    <ligand>
        <name>Na(+)</name>
        <dbReference type="ChEBI" id="CHEBI:29101"/>
    </ligand>
</feature>